<comment type="caution">
    <text evidence="2">The sequence shown here is derived from an EMBL/GenBank/DDBJ whole genome shotgun (WGS) entry which is preliminary data.</text>
</comment>
<evidence type="ECO:0000259" key="1">
    <source>
        <dbReference type="Pfam" id="PF00501"/>
    </source>
</evidence>
<dbReference type="InterPro" id="IPR000873">
    <property type="entry name" value="AMP-dep_synth/lig_dom"/>
</dbReference>
<dbReference type="InterPro" id="IPR020459">
    <property type="entry name" value="AMP-binding"/>
</dbReference>
<proteinExistence type="predicted"/>
<dbReference type="EMBL" id="BCMY01000009">
    <property type="protein sequence ID" value="GAQ43295.1"/>
    <property type="molecule type" value="Genomic_DNA"/>
</dbReference>
<gene>
    <name evidence="2" type="ORF">ABL_05956</name>
</gene>
<protein>
    <submittedName>
        <fullName evidence="2">Nonribosomal peptide synthase, putative</fullName>
    </submittedName>
</protein>
<reference evidence="3" key="1">
    <citation type="journal article" date="2016" name="Genome Announc.">
        <title>Draft genome sequence of Aspergillus niger strain An76.</title>
        <authorList>
            <person name="Gong W."/>
            <person name="Cheng Z."/>
            <person name="Zhang H."/>
            <person name="Liu L."/>
            <person name="Gao P."/>
            <person name="Wang L."/>
        </authorList>
    </citation>
    <scope>NUCLEOTIDE SEQUENCE [LARGE SCALE GENOMIC DNA]</scope>
    <source>
        <strain evidence="3">An76</strain>
    </source>
</reference>
<name>A0A117E1Q7_ASPNG</name>
<sequence>MQADDLAWIIFTSGTTGKPKGVMRTPRSEAIAAFLRSPSLLMAVYDWLATVHEITLDIIEFDGLTHSLPPSLMADPRTNTSNVLCFLDVPAPSPNWSHKDRQKHYYTLSWYITQRGEFVATDSTRVVEFTAT</sequence>
<dbReference type="Pfam" id="PF00501">
    <property type="entry name" value="AMP-binding"/>
    <property type="match status" value="1"/>
</dbReference>
<organism evidence="2 3">
    <name type="scientific">Aspergillus niger</name>
    <dbReference type="NCBI Taxonomy" id="5061"/>
    <lineage>
        <taxon>Eukaryota</taxon>
        <taxon>Fungi</taxon>
        <taxon>Dikarya</taxon>
        <taxon>Ascomycota</taxon>
        <taxon>Pezizomycotina</taxon>
        <taxon>Eurotiomycetes</taxon>
        <taxon>Eurotiomycetidae</taxon>
        <taxon>Eurotiales</taxon>
        <taxon>Aspergillaceae</taxon>
        <taxon>Aspergillus</taxon>
        <taxon>Aspergillus subgen. Circumdati</taxon>
    </lineage>
</organism>
<dbReference type="Proteomes" id="UP000068243">
    <property type="component" value="Unassembled WGS sequence"/>
</dbReference>
<evidence type="ECO:0000313" key="3">
    <source>
        <dbReference type="Proteomes" id="UP000068243"/>
    </source>
</evidence>
<dbReference type="InterPro" id="IPR020845">
    <property type="entry name" value="AMP-binding_CS"/>
</dbReference>
<accession>A0A117E1Q7</accession>
<dbReference type="SUPFAM" id="SSF56801">
    <property type="entry name" value="Acetyl-CoA synthetase-like"/>
    <property type="match status" value="1"/>
</dbReference>
<dbReference type="PRINTS" id="PR00154">
    <property type="entry name" value="AMPBINDING"/>
</dbReference>
<dbReference type="PROSITE" id="PS00455">
    <property type="entry name" value="AMP_BINDING"/>
    <property type="match status" value="1"/>
</dbReference>
<evidence type="ECO:0000313" key="2">
    <source>
        <dbReference type="EMBL" id="GAQ43295.1"/>
    </source>
</evidence>
<dbReference type="AlphaFoldDB" id="A0A117E1Q7"/>
<feature type="domain" description="AMP-dependent synthetase/ligase" evidence="1">
    <location>
        <begin position="2"/>
        <end position="28"/>
    </location>
</feature>
<dbReference type="OrthoDB" id="416786at2759"/>
<dbReference type="Gene3D" id="3.40.50.980">
    <property type="match status" value="1"/>
</dbReference>